<organism evidence="1 2">
    <name type="scientific">Bremia lactucae</name>
    <name type="common">Lettuce downy mildew</name>
    <dbReference type="NCBI Taxonomy" id="4779"/>
    <lineage>
        <taxon>Eukaryota</taxon>
        <taxon>Sar</taxon>
        <taxon>Stramenopiles</taxon>
        <taxon>Oomycota</taxon>
        <taxon>Peronosporomycetes</taxon>
        <taxon>Peronosporales</taxon>
        <taxon>Peronosporaceae</taxon>
        <taxon>Bremia</taxon>
    </lineage>
</organism>
<comment type="caution">
    <text evidence="1">The sequence shown here is derived from an EMBL/GenBank/DDBJ whole genome shotgun (WGS) entry which is preliminary data.</text>
</comment>
<dbReference type="AlphaFoldDB" id="A0A976IEH8"/>
<protein>
    <submittedName>
        <fullName evidence="1">Uncharacterized protein</fullName>
    </submittedName>
</protein>
<dbReference type="Proteomes" id="UP000294530">
    <property type="component" value="Unassembled WGS sequence"/>
</dbReference>
<evidence type="ECO:0000313" key="2">
    <source>
        <dbReference type="Proteomes" id="UP000294530"/>
    </source>
</evidence>
<dbReference type="GeneID" id="94349138"/>
<gene>
    <name evidence="1" type="ORF">CCR75_005386</name>
</gene>
<proteinExistence type="predicted"/>
<evidence type="ECO:0000313" key="1">
    <source>
        <dbReference type="EMBL" id="TDH68897.1"/>
    </source>
</evidence>
<dbReference type="KEGG" id="blac:94349138"/>
<keyword evidence="2" id="KW-1185">Reference proteome</keyword>
<name>A0A976IEH8_BRELC</name>
<accession>A0A976IEH8</accession>
<reference evidence="1 2" key="1">
    <citation type="journal article" date="2021" name="Genome Biol.">
        <title>AFLAP: assembly-free linkage analysis pipeline using k-mers from genome sequencing data.</title>
        <authorList>
            <person name="Fletcher K."/>
            <person name="Zhang L."/>
            <person name="Gil J."/>
            <person name="Han R."/>
            <person name="Cavanaugh K."/>
            <person name="Michelmore R."/>
        </authorList>
    </citation>
    <scope>NUCLEOTIDE SEQUENCE [LARGE SCALE GENOMIC DNA]</scope>
    <source>
        <strain evidence="1 2">SF5</strain>
    </source>
</reference>
<dbReference type="RefSeq" id="XP_067818396.1">
    <property type="nucleotide sequence ID" value="XM_067963467.1"/>
</dbReference>
<sequence>MGAHILFSKSTSEDIKTEVFKGWKALGLTPTKVCDNLVMSDVDADLKTLMVLRYHALFREKQEASQIYDIVTTYDRLALAERLLKDDQLEKWILHPKPQYEEMAKSLHDIYKRRISFIRGDPKFMIVLHFNEKSTVPELFRMLYYFRATSDPDTLKRILARLQTSKVLTPESRDELLLAMKESISMEKLGTQLDKLAKDS</sequence>
<dbReference type="EMBL" id="SHOA02000019">
    <property type="protein sequence ID" value="TDH68897.1"/>
    <property type="molecule type" value="Genomic_DNA"/>
</dbReference>